<feature type="region of interest" description="Disordered" evidence="1">
    <location>
        <begin position="82"/>
        <end position="146"/>
    </location>
</feature>
<sequence length="146" mass="16608">MGPGNSEFGREGKGELQEAEEYFHRATQADPNDGEILMQYAKLVWENHHDRDRASVYFERAAQSAPQDSDVLAAYASFLWETEDDENEGGNRQTQNDVEKQETEPVKISKEENGAENLTTANYSDDSNDPDYLKKMIDENPNNPLF</sequence>
<dbReference type="InterPro" id="IPR011990">
    <property type="entry name" value="TPR-like_helical_dom_sf"/>
</dbReference>
<feature type="compositionally biased region" description="Basic and acidic residues" evidence="1">
    <location>
        <begin position="97"/>
        <end position="113"/>
    </location>
</feature>
<feature type="region of interest" description="Disordered" evidence="1">
    <location>
        <begin position="1"/>
        <end position="33"/>
    </location>
</feature>
<evidence type="ECO:0000256" key="1">
    <source>
        <dbReference type="SAM" id="MobiDB-lite"/>
    </source>
</evidence>
<evidence type="ECO:0000313" key="2">
    <source>
        <dbReference type="EMBL" id="MCH85777.1"/>
    </source>
</evidence>
<feature type="non-terminal residue" evidence="2">
    <location>
        <position position="146"/>
    </location>
</feature>
<keyword evidence="3" id="KW-1185">Reference proteome</keyword>
<comment type="caution">
    <text evidence="2">The sequence shown here is derived from an EMBL/GenBank/DDBJ whole genome shotgun (WGS) entry which is preliminary data.</text>
</comment>
<accession>A0A392ME35</accession>
<dbReference type="SUPFAM" id="SSF48452">
    <property type="entry name" value="TPR-like"/>
    <property type="match status" value="1"/>
</dbReference>
<protein>
    <submittedName>
        <fullName evidence="2">Tetratricopeptide repeat-like superfamily protein</fullName>
    </submittedName>
</protein>
<dbReference type="PANTHER" id="PTHR26312">
    <property type="entry name" value="TETRATRICOPEPTIDE REPEAT PROTEIN 5"/>
    <property type="match status" value="1"/>
</dbReference>
<feature type="compositionally biased region" description="Basic and acidic residues" evidence="1">
    <location>
        <begin position="8"/>
        <end position="24"/>
    </location>
</feature>
<dbReference type="Proteomes" id="UP000265520">
    <property type="component" value="Unassembled WGS sequence"/>
</dbReference>
<name>A0A392ME35_9FABA</name>
<evidence type="ECO:0000313" key="3">
    <source>
        <dbReference type="Proteomes" id="UP000265520"/>
    </source>
</evidence>
<proteinExistence type="predicted"/>
<dbReference type="Gene3D" id="1.25.40.10">
    <property type="entry name" value="Tetratricopeptide repeat domain"/>
    <property type="match status" value="1"/>
</dbReference>
<dbReference type="AlphaFoldDB" id="A0A392ME35"/>
<dbReference type="PANTHER" id="PTHR26312:SF221">
    <property type="entry name" value="OS04G0510600 PROTEIN"/>
    <property type="match status" value="1"/>
</dbReference>
<organism evidence="2 3">
    <name type="scientific">Trifolium medium</name>
    <dbReference type="NCBI Taxonomy" id="97028"/>
    <lineage>
        <taxon>Eukaryota</taxon>
        <taxon>Viridiplantae</taxon>
        <taxon>Streptophyta</taxon>
        <taxon>Embryophyta</taxon>
        <taxon>Tracheophyta</taxon>
        <taxon>Spermatophyta</taxon>
        <taxon>Magnoliopsida</taxon>
        <taxon>eudicotyledons</taxon>
        <taxon>Gunneridae</taxon>
        <taxon>Pentapetalae</taxon>
        <taxon>rosids</taxon>
        <taxon>fabids</taxon>
        <taxon>Fabales</taxon>
        <taxon>Fabaceae</taxon>
        <taxon>Papilionoideae</taxon>
        <taxon>50 kb inversion clade</taxon>
        <taxon>NPAAA clade</taxon>
        <taxon>Hologalegina</taxon>
        <taxon>IRL clade</taxon>
        <taxon>Trifolieae</taxon>
        <taxon>Trifolium</taxon>
    </lineage>
</organism>
<gene>
    <name evidence="2" type="ORF">A2U01_0006627</name>
</gene>
<dbReference type="Pfam" id="PF14559">
    <property type="entry name" value="TPR_19"/>
    <property type="match status" value="1"/>
</dbReference>
<reference evidence="2 3" key="1">
    <citation type="journal article" date="2018" name="Front. Plant Sci.">
        <title>Red Clover (Trifolium pratense) and Zigzag Clover (T. medium) - A Picture of Genomic Similarities and Differences.</title>
        <authorList>
            <person name="Dluhosova J."/>
            <person name="Istvanek J."/>
            <person name="Nedelnik J."/>
            <person name="Repkova J."/>
        </authorList>
    </citation>
    <scope>NUCLEOTIDE SEQUENCE [LARGE SCALE GENOMIC DNA]</scope>
    <source>
        <strain evidence="3">cv. 10/8</strain>
        <tissue evidence="2">Leaf</tissue>
    </source>
</reference>
<feature type="compositionally biased region" description="Polar residues" evidence="1">
    <location>
        <begin position="116"/>
        <end position="125"/>
    </location>
</feature>
<dbReference type="EMBL" id="LXQA010009115">
    <property type="protein sequence ID" value="MCH85777.1"/>
    <property type="molecule type" value="Genomic_DNA"/>
</dbReference>